<proteinExistence type="predicted"/>
<keyword evidence="2" id="KW-1185">Reference proteome</keyword>
<dbReference type="Proteomes" id="UP000799424">
    <property type="component" value="Unassembled WGS sequence"/>
</dbReference>
<dbReference type="OrthoDB" id="3778683at2759"/>
<sequence>GKDRNAYENAASNIDAEEAFMAEWRQYGPIGVLFDVIASICTPQTRQLLEQLQRNEAVALGIKPTIRQLVKPVKTR</sequence>
<protein>
    <submittedName>
        <fullName evidence="1">Uncharacterized protein</fullName>
    </submittedName>
</protein>
<feature type="non-terminal residue" evidence="1">
    <location>
        <position position="76"/>
    </location>
</feature>
<accession>A0A6A7A2U6</accession>
<gene>
    <name evidence="1" type="ORF">CC86DRAFT_270492</name>
</gene>
<reference evidence="1" key="1">
    <citation type="journal article" date="2020" name="Stud. Mycol.">
        <title>101 Dothideomycetes genomes: a test case for predicting lifestyles and emergence of pathogens.</title>
        <authorList>
            <person name="Haridas S."/>
            <person name="Albert R."/>
            <person name="Binder M."/>
            <person name="Bloem J."/>
            <person name="Labutti K."/>
            <person name="Salamov A."/>
            <person name="Andreopoulos B."/>
            <person name="Baker S."/>
            <person name="Barry K."/>
            <person name="Bills G."/>
            <person name="Bluhm B."/>
            <person name="Cannon C."/>
            <person name="Castanera R."/>
            <person name="Culley D."/>
            <person name="Daum C."/>
            <person name="Ezra D."/>
            <person name="Gonzalez J."/>
            <person name="Henrissat B."/>
            <person name="Kuo A."/>
            <person name="Liang C."/>
            <person name="Lipzen A."/>
            <person name="Lutzoni F."/>
            <person name="Magnuson J."/>
            <person name="Mondo S."/>
            <person name="Nolan M."/>
            <person name="Ohm R."/>
            <person name="Pangilinan J."/>
            <person name="Park H.-J."/>
            <person name="Ramirez L."/>
            <person name="Alfaro M."/>
            <person name="Sun H."/>
            <person name="Tritt A."/>
            <person name="Yoshinaga Y."/>
            <person name="Zwiers L.-H."/>
            <person name="Turgeon B."/>
            <person name="Goodwin S."/>
            <person name="Spatafora J."/>
            <person name="Crous P."/>
            <person name="Grigoriev I."/>
        </authorList>
    </citation>
    <scope>NUCLEOTIDE SEQUENCE</scope>
    <source>
        <strain evidence="1">CBS 113818</strain>
    </source>
</reference>
<dbReference type="EMBL" id="MU006224">
    <property type="protein sequence ID" value="KAF2827158.1"/>
    <property type="molecule type" value="Genomic_DNA"/>
</dbReference>
<evidence type="ECO:0000313" key="1">
    <source>
        <dbReference type="EMBL" id="KAF2827158.1"/>
    </source>
</evidence>
<organism evidence="1 2">
    <name type="scientific">Ophiobolus disseminans</name>
    <dbReference type="NCBI Taxonomy" id="1469910"/>
    <lineage>
        <taxon>Eukaryota</taxon>
        <taxon>Fungi</taxon>
        <taxon>Dikarya</taxon>
        <taxon>Ascomycota</taxon>
        <taxon>Pezizomycotina</taxon>
        <taxon>Dothideomycetes</taxon>
        <taxon>Pleosporomycetidae</taxon>
        <taxon>Pleosporales</taxon>
        <taxon>Pleosporineae</taxon>
        <taxon>Phaeosphaeriaceae</taxon>
        <taxon>Ophiobolus</taxon>
    </lineage>
</organism>
<dbReference type="AlphaFoldDB" id="A0A6A7A2U6"/>
<feature type="non-terminal residue" evidence="1">
    <location>
        <position position="1"/>
    </location>
</feature>
<name>A0A6A7A2U6_9PLEO</name>
<evidence type="ECO:0000313" key="2">
    <source>
        <dbReference type="Proteomes" id="UP000799424"/>
    </source>
</evidence>